<organism evidence="1 2">
    <name type="scientific">Acaryochloris marina (strain MBIC 11017)</name>
    <dbReference type="NCBI Taxonomy" id="329726"/>
    <lineage>
        <taxon>Bacteria</taxon>
        <taxon>Bacillati</taxon>
        <taxon>Cyanobacteriota</taxon>
        <taxon>Cyanophyceae</taxon>
        <taxon>Acaryochloridales</taxon>
        <taxon>Acaryochloridaceae</taxon>
        <taxon>Acaryochloris</taxon>
    </lineage>
</organism>
<name>A8ZQH1_ACAM1</name>
<protein>
    <submittedName>
        <fullName evidence="1">Uncharacterized protein</fullName>
    </submittedName>
</protein>
<dbReference type="RefSeq" id="WP_012168325.1">
    <property type="nucleotide sequence ID" value="NC_009932.1"/>
</dbReference>
<dbReference type="KEGG" id="amr:AM1_G0077"/>
<dbReference type="AlphaFoldDB" id="A8ZQH1"/>
<evidence type="ECO:0000313" key="1">
    <source>
        <dbReference type="EMBL" id="ABW33257.1"/>
    </source>
</evidence>
<keyword evidence="2" id="KW-1185">Reference proteome</keyword>
<dbReference type="Proteomes" id="UP000000268">
    <property type="component" value="Plasmid pREB7"/>
</dbReference>
<geneLocation type="plasmid" evidence="1 2">
    <name>pREB7</name>
</geneLocation>
<accession>A8ZQH1</accession>
<sequence>MQITVQSLMLPKEQVGLCQTICCSDSERGHAEIRVKTCKMVPEAIYISAFEDLAFRLLDRLIGCQTAPKSFA</sequence>
<keyword evidence="1" id="KW-0614">Plasmid</keyword>
<reference evidence="1 2" key="1">
    <citation type="journal article" date="2008" name="Proc. Natl. Acad. Sci. U.S.A.">
        <title>Niche adaptation and genome expansion in the chlorophyll d-producing cyanobacterium Acaryochloris marina.</title>
        <authorList>
            <person name="Swingley W.D."/>
            <person name="Chen M."/>
            <person name="Cheung P.C."/>
            <person name="Conrad A.L."/>
            <person name="Dejesa L.C."/>
            <person name="Hao J."/>
            <person name="Honchak B.M."/>
            <person name="Karbach L.E."/>
            <person name="Kurdoglu A."/>
            <person name="Lahiri S."/>
            <person name="Mastrian S.D."/>
            <person name="Miyashita H."/>
            <person name="Page L."/>
            <person name="Ramakrishna P."/>
            <person name="Satoh S."/>
            <person name="Sattley W.M."/>
            <person name="Shimada Y."/>
            <person name="Taylor H.L."/>
            <person name="Tomo T."/>
            <person name="Tsuchiya T."/>
            <person name="Wang Z.T."/>
            <person name="Raymond J."/>
            <person name="Mimuro M."/>
            <person name="Blankenship R.E."/>
            <person name="Touchman J.W."/>
        </authorList>
    </citation>
    <scope>NUCLEOTIDE SEQUENCE [LARGE SCALE GENOMIC DNA]</scope>
    <source>
        <strain evidence="2">MBIC 11017</strain>
        <plasmid evidence="2">Plasmid pREB7</plasmid>
    </source>
</reference>
<dbReference type="HOGENOM" id="CLU_2713082_0_0_3"/>
<evidence type="ECO:0000313" key="2">
    <source>
        <dbReference type="Proteomes" id="UP000000268"/>
    </source>
</evidence>
<proteinExistence type="predicted"/>
<dbReference type="EMBL" id="CP000844">
    <property type="protein sequence ID" value="ABW33257.1"/>
    <property type="molecule type" value="Genomic_DNA"/>
</dbReference>
<gene>
    <name evidence="1" type="ordered locus">AM1_G0077</name>
</gene>